<evidence type="ECO:0000313" key="1">
    <source>
        <dbReference type="EMBL" id="TDF73077.1"/>
    </source>
</evidence>
<reference evidence="1" key="1">
    <citation type="submission" date="2019-03" db="EMBL/GenBank/DDBJ databases">
        <title>Candidatus Syntrophosphaera thermopropionivorans: a novel player in syntrophic propionate oxidation during anaerobic digestion.</title>
        <authorList>
            <person name="Dyksma S."/>
        </authorList>
    </citation>
    <scope>NUCLEOTIDE SEQUENCE</scope>
    <source>
        <strain evidence="1">W5</strain>
    </source>
</reference>
<proteinExistence type="predicted"/>
<evidence type="ECO:0000313" key="2">
    <source>
        <dbReference type="Proteomes" id="UP000294588"/>
    </source>
</evidence>
<organism evidence="1 2">
    <name type="scientific">Candidatus Syntrophosphaera thermopropionivorans</name>
    <dbReference type="NCBI Taxonomy" id="2593015"/>
    <lineage>
        <taxon>Bacteria</taxon>
        <taxon>Pseudomonadati</taxon>
        <taxon>Candidatus Cloacimonadota</taxon>
        <taxon>Candidatus Cloacimonadia</taxon>
        <taxon>Candidatus Cloacimonadales</taxon>
        <taxon>Candidatus Cloacimonadaceae</taxon>
        <taxon>Candidatus Syntrophosphaera</taxon>
    </lineage>
</organism>
<comment type="caution">
    <text evidence="1">The sequence shown here is derived from an EMBL/GenBank/DDBJ whole genome shotgun (WGS) entry which is preliminary data.</text>
</comment>
<name>A0AC61QJC6_9BACT</name>
<protein>
    <submittedName>
        <fullName evidence="1">MFS transporter</fullName>
    </submittedName>
</protein>
<dbReference type="Proteomes" id="UP000294588">
    <property type="component" value="Unassembled WGS sequence"/>
</dbReference>
<accession>A0AC61QJC6</accession>
<dbReference type="EMBL" id="SMOG01000009">
    <property type="protein sequence ID" value="TDF73077.1"/>
    <property type="molecule type" value="Genomic_DNA"/>
</dbReference>
<sequence length="411" mass="46083">MKLRKEAIGWMFYDFANSAFTTVIVTVVFSVYFVQTIASGRPEGGEWLWSQAIAISMTLAAIFAPILGAMADYSRSKKRFLLFFTILTIISTALLYFVGQGDLILAMILFIIANFSFNSANVFYDAFLPEVGMKKDLGRISGLGWGFGYIGGLVTLILALALIDKHIKLVWPMVALHILIFSSITFLTLKEKKYSVQKKNYFKVALDRVLFSFKHIKKMPDLLNFLISYFLYNIGIYTVIVYAAIFGGAQFGMTQQSLIIFFIIAQVTSFVGAALFGLIADKLNVRLALSISLIIWVVVVVWAFFCNTAQEYYYLGLLAGLAIGSSQANSRTMLSLLTPLDKQAEFFGFYTLVGRISAIIGPFVYGEITRLAGNQRYAIISLIVFFIAGWIMLHQVKLERGIKFGQEYVFK</sequence>
<gene>
    <name evidence="1" type="ORF">E0946_04165</name>
</gene>
<keyword evidence="2" id="KW-1185">Reference proteome</keyword>